<dbReference type="PROSITE" id="PS51257">
    <property type="entry name" value="PROKAR_LIPOPROTEIN"/>
    <property type="match status" value="1"/>
</dbReference>
<dbReference type="EMBL" id="JAGUCO010000007">
    <property type="protein sequence ID" value="MBS2099005.1"/>
    <property type="molecule type" value="Genomic_DNA"/>
</dbReference>
<dbReference type="Proteomes" id="UP000708576">
    <property type="component" value="Unassembled WGS sequence"/>
</dbReference>
<keyword evidence="3" id="KW-1185">Reference proteome</keyword>
<organism evidence="2 3">
    <name type="scientific">Carboxylicivirga linearis</name>
    <dbReference type="NCBI Taxonomy" id="1628157"/>
    <lineage>
        <taxon>Bacteria</taxon>
        <taxon>Pseudomonadati</taxon>
        <taxon>Bacteroidota</taxon>
        <taxon>Bacteroidia</taxon>
        <taxon>Marinilabiliales</taxon>
        <taxon>Marinilabiliaceae</taxon>
        <taxon>Carboxylicivirga</taxon>
    </lineage>
</organism>
<dbReference type="RefSeq" id="WP_212216246.1">
    <property type="nucleotide sequence ID" value="NZ_JAGUCO010000007.1"/>
</dbReference>
<dbReference type="InterPro" id="IPR035992">
    <property type="entry name" value="Ricin_B-like_lectins"/>
</dbReference>
<dbReference type="Pfam" id="PF14200">
    <property type="entry name" value="RicinB_lectin_2"/>
    <property type="match status" value="2"/>
</dbReference>
<reference evidence="2 3" key="1">
    <citation type="journal article" date="2015" name="Int. J. Syst. Evol. Microbiol.">
        <title>Carboxylicivirga linearis sp. nov., isolated from a sea cucumber culture pond.</title>
        <authorList>
            <person name="Wang F.Q."/>
            <person name="Zhou Y.X."/>
            <person name="Lin X.Z."/>
            <person name="Chen G.J."/>
            <person name="Du Z.J."/>
        </authorList>
    </citation>
    <scope>NUCLEOTIDE SEQUENCE [LARGE SCALE GENOMIC DNA]</scope>
    <source>
        <strain evidence="2 3">FB218</strain>
    </source>
</reference>
<accession>A0ABS5JW40</accession>
<protein>
    <submittedName>
        <fullName evidence="2">RICIN domain-containing protein</fullName>
    </submittedName>
</protein>
<evidence type="ECO:0000259" key="1">
    <source>
        <dbReference type="SMART" id="SM00458"/>
    </source>
</evidence>
<sequence length="353" mass="38883">MKKNVWYSHLFLMGVISLITVFSSCEKEGVTPELEPEVTPKLKSTIIEGDYVLFNRNSNLAADLNVNTGDITQYSYWGGSNQHWRITAVGGGYYKISPLSDLNLAMDIAAQSMDDGANLQTYSYWGGYNQQFLLNDLGNGYYSIINRNSGKALDVYQASTANSANINQWSYWGGANQQWRLEPLSNGGNANGQLSWRLTSSGVPSDVLARITAAMDAAVARYNSWGDWAPRTLTVEYNTGVPTADGNINGNIRFGANSSYQNERTALHEIAHTYGVGTSGAWSYPLIDNYLFVGSNAVEKIEQFDGSGATISTGGSHFWPYGLNYNDEWSIINANRHVQIVYAMCQDGLYSGY</sequence>
<dbReference type="InterPro" id="IPR000772">
    <property type="entry name" value="Ricin_B_lectin"/>
</dbReference>
<dbReference type="SMART" id="SM00458">
    <property type="entry name" value="RICIN"/>
    <property type="match status" value="1"/>
</dbReference>
<evidence type="ECO:0000313" key="3">
    <source>
        <dbReference type="Proteomes" id="UP000708576"/>
    </source>
</evidence>
<dbReference type="SUPFAM" id="SSF50370">
    <property type="entry name" value="Ricin B-like lectins"/>
    <property type="match status" value="1"/>
</dbReference>
<gene>
    <name evidence="2" type="ORF">KEM10_12005</name>
</gene>
<proteinExistence type="predicted"/>
<dbReference type="PROSITE" id="PS50231">
    <property type="entry name" value="RICIN_B_LECTIN"/>
    <property type="match status" value="1"/>
</dbReference>
<dbReference type="Gene3D" id="2.80.10.50">
    <property type="match status" value="2"/>
</dbReference>
<evidence type="ECO:0000313" key="2">
    <source>
        <dbReference type="EMBL" id="MBS2099005.1"/>
    </source>
</evidence>
<comment type="caution">
    <text evidence="2">The sequence shown here is derived from an EMBL/GenBank/DDBJ whole genome shotgun (WGS) entry which is preliminary data.</text>
</comment>
<name>A0ABS5JW40_9BACT</name>
<feature type="domain" description="Ricin B lectin" evidence="1">
    <location>
        <begin position="49"/>
        <end position="182"/>
    </location>
</feature>